<evidence type="ECO:0000256" key="4">
    <source>
        <dbReference type="ARBA" id="ARBA00022691"/>
    </source>
</evidence>
<evidence type="ECO:0000256" key="1">
    <source>
        <dbReference type="ARBA" id="ARBA00011900"/>
    </source>
</evidence>
<dbReference type="Gene3D" id="3.40.50.150">
    <property type="entry name" value="Vaccinia Virus protein VP39"/>
    <property type="match status" value="1"/>
</dbReference>
<dbReference type="GO" id="GO:0009007">
    <property type="term" value="F:site-specific DNA-methyltransferase (adenine-specific) activity"/>
    <property type="evidence" value="ECO:0007669"/>
    <property type="project" value="UniProtKB-EC"/>
</dbReference>
<comment type="caution">
    <text evidence="7">The sequence shown here is derived from an EMBL/GenBank/DDBJ whole genome shotgun (WGS) entry which is preliminary data.</text>
</comment>
<feature type="domain" description="Type II methyltransferase M.TaqI-like" evidence="6">
    <location>
        <begin position="378"/>
        <end position="609"/>
    </location>
</feature>
<gene>
    <name evidence="7" type="primary">pglX</name>
    <name evidence="7" type="ORF">ACFO3L_10675</name>
</gene>
<evidence type="ECO:0000313" key="8">
    <source>
        <dbReference type="Proteomes" id="UP001596026"/>
    </source>
</evidence>
<keyword evidence="2 7" id="KW-0489">Methyltransferase</keyword>
<dbReference type="RefSeq" id="WP_379967243.1">
    <property type="nucleotide sequence ID" value="NZ_JBHSGT010000063.1"/>
</dbReference>
<accession>A0ABV9M5I8</accession>
<keyword evidence="3 7" id="KW-0808">Transferase</keyword>
<dbReference type="InterPro" id="IPR011639">
    <property type="entry name" value="MethylTrfase_TaqI-like_dom"/>
</dbReference>
<dbReference type="PROSITE" id="PS00092">
    <property type="entry name" value="N6_MTASE"/>
    <property type="match status" value="1"/>
</dbReference>
<organism evidence="7 8">
    <name type="scientific">Enterococcus eurekensis</name>
    <dbReference type="NCBI Taxonomy" id="1159753"/>
    <lineage>
        <taxon>Bacteria</taxon>
        <taxon>Bacillati</taxon>
        <taxon>Bacillota</taxon>
        <taxon>Bacilli</taxon>
        <taxon>Lactobacillales</taxon>
        <taxon>Enterococcaceae</taxon>
        <taxon>Enterococcus</taxon>
    </lineage>
</organism>
<evidence type="ECO:0000256" key="5">
    <source>
        <dbReference type="ARBA" id="ARBA00047942"/>
    </source>
</evidence>
<dbReference type="InterPro" id="IPR050953">
    <property type="entry name" value="N4_N6_ade-DNA_methylase"/>
</dbReference>
<dbReference type="SUPFAM" id="SSF53335">
    <property type="entry name" value="S-adenosyl-L-methionine-dependent methyltransferases"/>
    <property type="match status" value="1"/>
</dbReference>
<dbReference type="NCBIfam" id="NF033452">
    <property type="entry name" value="BREX_1_MTaseX"/>
    <property type="match status" value="1"/>
</dbReference>
<dbReference type="Proteomes" id="UP001596026">
    <property type="component" value="Unassembled WGS sequence"/>
</dbReference>
<dbReference type="Pfam" id="PF07669">
    <property type="entry name" value="Eco57I"/>
    <property type="match status" value="1"/>
</dbReference>
<protein>
    <recommendedName>
        <fullName evidence="1">site-specific DNA-methyltransferase (adenine-specific)</fullName>
        <ecNumber evidence="1">2.1.1.72</ecNumber>
    </recommendedName>
</protein>
<evidence type="ECO:0000256" key="2">
    <source>
        <dbReference type="ARBA" id="ARBA00022603"/>
    </source>
</evidence>
<reference evidence="8" key="1">
    <citation type="journal article" date="2019" name="Int. J. Syst. Evol. Microbiol.">
        <title>The Global Catalogue of Microorganisms (GCM) 10K type strain sequencing project: providing services to taxonomists for standard genome sequencing and annotation.</title>
        <authorList>
            <consortium name="The Broad Institute Genomics Platform"/>
            <consortium name="The Broad Institute Genome Sequencing Center for Infectious Disease"/>
            <person name="Wu L."/>
            <person name="Ma J."/>
        </authorList>
    </citation>
    <scope>NUCLEOTIDE SEQUENCE [LARGE SCALE GENOMIC DNA]</scope>
    <source>
        <strain evidence="8">CGMCC 1.19061</strain>
    </source>
</reference>
<dbReference type="PANTHER" id="PTHR33841">
    <property type="entry name" value="DNA METHYLTRANSFERASE YEEA-RELATED"/>
    <property type="match status" value="1"/>
</dbReference>
<evidence type="ECO:0000259" key="6">
    <source>
        <dbReference type="Pfam" id="PF07669"/>
    </source>
</evidence>
<evidence type="ECO:0000256" key="3">
    <source>
        <dbReference type="ARBA" id="ARBA00022679"/>
    </source>
</evidence>
<name>A0ABV9M5I8_9ENTE</name>
<sequence>MDKKAIRNFAINARNILIARVSAKLAKLGVTESGIDETTQIDSSLIEIKSNGERFVGKDIMKRAKLVEELQKREAYSGYKIAYQTLIEEVAYTWFNRLIAIRFMEVNNYLPDRQRVLSSESVGKKEPDMITNLLETNLYQEFDEKTKEKVIELISDGSAQAVDELYQLVFIRVCNNLNQQLPNLFEKIDDYTELLFSISYIDDNGVIASLLTIPEEDFDVQAGGQIEIIGWMYQYYNTEPKDKVFARGNRKIRADEIPAATQLFTPDWIVRYMVENSLGRYYIDQKLANRFETRTEKEIADSFGWKYYLPSAEQPEEVQLQILDERKNKSDFALQEIKLLDNAMGSGHVLVYAFDVFIKLYKEEGYSEREAAELILTHNLFGLEIDKRAFQLAYFAIMMKGRQYSRRILNKKIKLNVHQFINISNISDEFYSRIEELSLLDQSRFSDTLNRFKVLVDKFEVATELGSVINVTDVNITDVEEFRNLINVFPEFSNMDELYAIPVIHQQLNEMLDIVTIMIAKYEAIVTNPPYLNKMSGTLGSYVTKNYKDVKTDLFSVFIKMNSDLLEENGYAGFMTPFVWMFIKSYEQLRDYLIKNKSISSLIQMEYSAFEEATVPVCCFTIKNTQLEPVGNYFKLSDFKGGMKVQEEKVLKGIQDPEVDYFYQTNQENFKKIPGEPISFWVSEQLIHNFVVGKRMDEIVNPKQGLATANNNRFLRYWWEVDLASIKFDATSISDSKKSGKKWFPYNKGGSFRRWYGNYDYVVNWENDGQEIRNFVDDKGKIRSRPQNTDYYFKEAITWSDVTSGDFSMRYREFGSIFDSTGHSAFSDSMMDKKYLLGLLNTPVGNYIFKILNPTIHMHIGYVSLFPTLFNLNNDKLIQRNVAQNIDVCKKEWLSEETGWVTFERHPLV</sequence>
<dbReference type="GO" id="GO:0032259">
    <property type="term" value="P:methylation"/>
    <property type="evidence" value="ECO:0007669"/>
    <property type="project" value="UniProtKB-KW"/>
</dbReference>
<keyword evidence="4" id="KW-0949">S-adenosyl-L-methionine</keyword>
<dbReference type="InterPro" id="IPR047939">
    <property type="entry name" value="BREX_1_PglX"/>
</dbReference>
<comment type="catalytic activity">
    <reaction evidence="5">
        <text>a 2'-deoxyadenosine in DNA + S-adenosyl-L-methionine = an N(6)-methyl-2'-deoxyadenosine in DNA + S-adenosyl-L-homocysteine + H(+)</text>
        <dbReference type="Rhea" id="RHEA:15197"/>
        <dbReference type="Rhea" id="RHEA-COMP:12418"/>
        <dbReference type="Rhea" id="RHEA-COMP:12419"/>
        <dbReference type="ChEBI" id="CHEBI:15378"/>
        <dbReference type="ChEBI" id="CHEBI:57856"/>
        <dbReference type="ChEBI" id="CHEBI:59789"/>
        <dbReference type="ChEBI" id="CHEBI:90615"/>
        <dbReference type="ChEBI" id="CHEBI:90616"/>
        <dbReference type="EC" id="2.1.1.72"/>
    </reaction>
</comment>
<dbReference type="PRINTS" id="PR00507">
    <property type="entry name" value="N12N6MTFRASE"/>
</dbReference>
<dbReference type="InterPro" id="IPR002052">
    <property type="entry name" value="DNA_methylase_N6_adenine_CS"/>
</dbReference>
<dbReference type="EC" id="2.1.1.72" evidence="1"/>
<dbReference type="InterPro" id="IPR029063">
    <property type="entry name" value="SAM-dependent_MTases_sf"/>
</dbReference>
<proteinExistence type="predicted"/>
<dbReference type="EMBL" id="JBHSGT010000063">
    <property type="protein sequence ID" value="MFC4711066.1"/>
    <property type="molecule type" value="Genomic_DNA"/>
</dbReference>
<evidence type="ECO:0000313" key="7">
    <source>
        <dbReference type="EMBL" id="MFC4711066.1"/>
    </source>
</evidence>
<keyword evidence="8" id="KW-1185">Reference proteome</keyword>
<dbReference type="PANTHER" id="PTHR33841:SF1">
    <property type="entry name" value="DNA METHYLTRANSFERASE A"/>
    <property type="match status" value="1"/>
</dbReference>